<dbReference type="AlphaFoldDB" id="A0A172YCN6"/>
<protein>
    <recommendedName>
        <fullName evidence="2">Chlorhexidine efflux transporter domain-containing protein</fullName>
    </recommendedName>
</protein>
<dbReference type="KEGG" id="haa:A5892_05555"/>
<keyword evidence="1" id="KW-1133">Transmembrane helix</keyword>
<reference evidence="3 4" key="1">
    <citation type="submission" date="2016-04" db="EMBL/GenBank/DDBJ databases">
        <title>Complete Genome Sequence of Halotalea alkalilenta IHB B 13600.</title>
        <authorList>
            <person name="Swarnkar M.K."/>
            <person name="Sharma A."/>
            <person name="Kaushal K."/>
            <person name="Soni R."/>
            <person name="Rana S."/>
            <person name="Singh A.K."/>
            <person name="Gulati A."/>
        </authorList>
    </citation>
    <scope>NUCLEOTIDE SEQUENCE [LARGE SCALE GENOMIC DNA]</scope>
    <source>
        <strain evidence="3 4">IHB B 13600</strain>
    </source>
</reference>
<feature type="transmembrane region" description="Helical" evidence="1">
    <location>
        <begin position="78"/>
        <end position="99"/>
    </location>
</feature>
<keyword evidence="1" id="KW-0472">Membrane</keyword>
<dbReference type="Pfam" id="PF05232">
    <property type="entry name" value="BTP"/>
    <property type="match status" value="2"/>
</dbReference>
<accession>A0A172YCN6</accession>
<proteinExistence type="predicted"/>
<organism evidence="3 4">
    <name type="scientific">Halotalea alkalilenta</name>
    <dbReference type="NCBI Taxonomy" id="376489"/>
    <lineage>
        <taxon>Bacteria</taxon>
        <taxon>Pseudomonadati</taxon>
        <taxon>Pseudomonadota</taxon>
        <taxon>Gammaproteobacteria</taxon>
        <taxon>Oceanospirillales</taxon>
        <taxon>Halomonadaceae</taxon>
        <taxon>Halotalea</taxon>
    </lineage>
</organism>
<name>A0A172YCN6_9GAMM</name>
<dbReference type="EMBL" id="CP015243">
    <property type="protein sequence ID" value="ANF56998.1"/>
    <property type="molecule type" value="Genomic_DNA"/>
</dbReference>
<keyword evidence="1" id="KW-0812">Transmembrane</keyword>
<evidence type="ECO:0000313" key="3">
    <source>
        <dbReference type="EMBL" id="ANF56998.1"/>
    </source>
</evidence>
<dbReference type="STRING" id="376489.A5892_05555"/>
<feature type="domain" description="Chlorhexidine efflux transporter" evidence="2">
    <location>
        <begin position="73"/>
        <end position="134"/>
    </location>
</feature>
<keyword evidence="4" id="KW-1185">Reference proteome</keyword>
<dbReference type="InterPro" id="IPR058208">
    <property type="entry name" value="PACE"/>
</dbReference>
<dbReference type="RefSeq" id="WP_064121956.1">
    <property type="nucleotide sequence ID" value="NZ_CP015243.1"/>
</dbReference>
<dbReference type="InterPro" id="IPR007896">
    <property type="entry name" value="BTP_bacteria"/>
</dbReference>
<evidence type="ECO:0000313" key="4">
    <source>
        <dbReference type="Proteomes" id="UP000077875"/>
    </source>
</evidence>
<dbReference type="NCBIfam" id="NF033664">
    <property type="entry name" value="PACE_transport"/>
    <property type="match status" value="1"/>
</dbReference>
<sequence>MRTTLDRLRHTLLFEAIGILIVLPLGSYAFSLAPSHMGVIGIVSAVIAAVWNYLYNLGFDHALRRWRGSLRKGVTMRIFHALLFEAGLLSILQPLAMLYLGTDALAAFSLVASLAVFYVCYAFVYNWAYDRLFPLPAAAATAPSAMPQRH</sequence>
<feature type="transmembrane region" description="Helical" evidence="1">
    <location>
        <begin position="12"/>
        <end position="30"/>
    </location>
</feature>
<dbReference type="Proteomes" id="UP000077875">
    <property type="component" value="Chromosome"/>
</dbReference>
<gene>
    <name evidence="3" type="ORF">A5892_05555</name>
</gene>
<feature type="transmembrane region" description="Helical" evidence="1">
    <location>
        <begin position="36"/>
        <end position="57"/>
    </location>
</feature>
<evidence type="ECO:0000259" key="2">
    <source>
        <dbReference type="Pfam" id="PF05232"/>
    </source>
</evidence>
<feature type="domain" description="Chlorhexidine efflux transporter" evidence="2">
    <location>
        <begin position="2"/>
        <end position="65"/>
    </location>
</feature>
<feature type="transmembrane region" description="Helical" evidence="1">
    <location>
        <begin position="105"/>
        <end position="124"/>
    </location>
</feature>
<evidence type="ECO:0000256" key="1">
    <source>
        <dbReference type="SAM" id="Phobius"/>
    </source>
</evidence>